<dbReference type="InterPro" id="IPR005225">
    <property type="entry name" value="Small_GTP-bd"/>
</dbReference>
<dbReference type="GO" id="GO:0007165">
    <property type="term" value="P:signal transduction"/>
    <property type="evidence" value="ECO:0007669"/>
    <property type="project" value="InterPro"/>
</dbReference>
<proteinExistence type="predicted"/>
<accession>A0A5J5ESG2</accession>
<dbReference type="GO" id="GO:0003924">
    <property type="term" value="F:GTPase activity"/>
    <property type="evidence" value="ECO:0007669"/>
    <property type="project" value="InterPro"/>
</dbReference>
<dbReference type="AlphaFoldDB" id="A0A5J5ESG2"/>
<name>A0A5J5ESG2_9PEZI</name>
<dbReference type="SMART" id="SM00175">
    <property type="entry name" value="RAB"/>
    <property type="match status" value="1"/>
</dbReference>
<dbReference type="SMART" id="SM00174">
    <property type="entry name" value="RHO"/>
    <property type="match status" value="1"/>
</dbReference>
<dbReference type="EMBL" id="VXIS01000147">
    <property type="protein sequence ID" value="KAA8900915.1"/>
    <property type="molecule type" value="Genomic_DNA"/>
</dbReference>
<keyword evidence="3" id="KW-0378">Hydrolase</keyword>
<dbReference type="InterPro" id="IPR001806">
    <property type="entry name" value="Small_GTPase"/>
</dbReference>
<protein>
    <submittedName>
        <fullName evidence="3">P-loop containing nucleoside triphosphate hydrolase protein</fullName>
    </submittedName>
</protein>
<sequence length="341" mass="38020">MQLGCIQYAKTVSLSVDGCSLFVVAWLWEEGDWTRVRHEAKRNSHHTNQPTNNPLPLPALYFCSVIPRSIPFRHSFTAIYRRSPSRSLQSQSLLHHSILRSLALVAYFTSPLPPQRMADEEVSSISITVCGDGGTGKSSISLRLVRSKWTHEYDPTVQDSYSVTRVVDGRTYHLNLTDTAGQEEYRGLWASSNLEADAYLLVYDITTSESLAALDYFNDLIEMESEERLSKPGAVPHVKIVAGNKCDLANARAVTSAQGLSWARDHDCGFMETSARNVVNIEETFELIVRRVVAAREAAKAGTASKPAAAKKSIERTKKVGSLNDYDEDQEKEKKWCCAIM</sequence>
<evidence type="ECO:0000313" key="4">
    <source>
        <dbReference type="Proteomes" id="UP000326924"/>
    </source>
</evidence>
<keyword evidence="1" id="KW-0547">Nucleotide-binding</keyword>
<dbReference type="SMART" id="SM00173">
    <property type="entry name" value="RAS"/>
    <property type="match status" value="1"/>
</dbReference>
<dbReference type="SUPFAM" id="SSF52540">
    <property type="entry name" value="P-loop containing nucleoside triphosphate hydrolases"/>
    <property type="match status" value="1"/>
</dbReference>
<dbReference type="NCBIfam" id="TIGR00231">
    <property type="entry name" value="small_GTP"/>
    <property type="match status" value="1"/>
</dbReference>
<reference evidence="3 4" key="1">
    <citation type="submission" date="2019-09" db="EMBL/GenBank/DDBJ databases">
        <title>Draft genome of the ectomycorrhizal ascomycete Sphaerosporella brunnea.</title>
        <authorList>
            <consortium name="DOE Joint Genome Institute"/>
            <person name="Benucci G.M."/>
            <person name="Marozzi G."/>
            <person name="Antonielli L."/>
            <person name="Sanchez S."/>
            <person name="Marco P."/>
            <person name="Wang X."/>
            <person name="Falini L.B."/>
            <person name="Barry K."/>
            <person name="Haridas S."/>
            <person name="Lipzen A."/>
            <person name="Labutti K."/>
            <person name="Grigoriev I.V."/>
            <person name="Murat C."/>
            <person name="Martin F."/>
            <person name="Albertini E."/>
            <person name="Donnini D."/>
            <person name="Bonito G."/>
        </authorList>
    </citation>
    <scope>NUCLEOTIDE SEQUENCE [LARGE SCALE GENOMIC DNA]</scope>
    <source>
        <strain evidence="3 4">Sb_GMNB300</strain>
    </source>
</reference>
<dbReference type="GO" id="GO:0016020">
    <property type="term" value="C:membrane"/>
    <property type="evidence" value="ECO:0007669"/>
    <property type="project" value="InterPro"/>
</dbReference>
<dbReference type="PROSITE" id="PS51419">
    <property type="entry name" value="RAB"/>
    <property type="match status" value="1"/>
</dbReference>
<dbReference type="InParanoid" id="A0A5J5ESG2"/>
<evidence type="ECO:0000256" key="2">
    <source>
        <dbReference type="ARBA" id="ARBA00023134"/>
    </source>
</evidence>
<dbReference type="OrthoDB" id="265044at2759"/>
<comment type="caution">
    <text evidence="3">The sequence shown here is derived from an EMBL/GenBank/DDBJ whole genome shotgun (WGS) entry which is preliminary data.</text>
</comment>
<organism evidence="3 4">
    <name type="scientific">Sphaerosporella brunnea</name>
    <dbReference type="NCBI Taxonomy" id="1250544"/>
    <lineage>
        <taxon>Eukaryota</taxon>
        <taxon>Fungi</taxon>
        <taxon>Dikarya</taxon>
        <taxon>Ascomycota</taxon>
        <taxon>Pezizomycotina</taxon>
        <taxon>Pezizomycetes</taxon>
        <taxon>Pezizales</taxon>
        <taxon>Pyronemataceae</taxon>
        <taxon>Sphaerosporella</taxon>
    </lineage>
</organism>
<dbReference type="Pfam" id="PF00071">
    <property type="entry name" value="Ras"/>
    <property type="match status" value="1"/>
</dbReference>
<keyword evidence="2" id="KW-0342">GTP-binding</keyword>
<dbReference type="InterPro" id="IPR020849">
    <property type="entry name" value="Small_GTPase_Ras-type"/>
</dbReference>
<keyword evidence="4" id="KW-1185">Reference proteome</keyword>
<dbReference type="Proteomes" id="UP000326924">
    <property type="component" value="Unassembled WGS sequence"/>
</dbReference>
<gene>
    <name evidence="3" type="ORF">FN846DRAFT_957651</name>
</gene>
<dbReference type="PROSITE" id="PS51421">
    <property type="entry name" value="RAS"/>
    <property type="match status" value="1"/>
</dbReference>
<evidence type="ECO:0000313" key="3">
    <source>
        <dbReference type="EMBL" id="KAA8900915.1"/>
    </source>
</evidence>
<dbReference type="FunFam" id="3.40.50.300:FF:001447">
    <property type="entry name" value="Ras-related protein Rab-1B"/>
    <property type="match status" value="1"/>
</dbReference>
<dbReference type="InterPro" id="IPR027417">
    <property type="entry name" value="P-loop_NTPase"/>
</dbReference>
<evidence type="ECO:0000256" key="1">
    <source>
        <dbReference type="ARBA" id="ARBA00022741"/>
    </source>
</evidence>
<dbReference type="PRINTS" id="PR00449">
    <property type="entry name" value="RASTRNSFRMNG"/>
</dbReference>
<dbReference type="GO" id="GO:0005525">
    <property type="term" value="F:GTP binding"/>
    <property type="evidence" value="ECO:0007669"/>
    <property type="project" value="UniProtKB-KW"/>
</dbReference>
<dbReference type="Gene3D" id="3.40.50.300">
    <property type="entry name" value="P-loop containing nucleotide triphosphate hydrolases"/>
    <property type="match status" value="1"/>
</dbReference>
<dbReference type="PANTHER" id="PTHR24070">
    <property type="entry name" value="RAS, DI-RAS, AND RHEB FAMILY MEMBERS OF SMALL GTPASE SUPERFAMILY"/>
    <property type="match status" value="1"/>
</dbReference>